<organism evidence="1 2">
    <name type="scientific">Insulibacter thermoxylanivorax</name>
    <dbReference type="NCBI Taxonomy" id="2749268"/>
    <lineage>
        <taxon>Bacteria</taxon>
        <taxon>Bacillati</taxon>
        <taxon>Bacillota</taxon>
        <taxon>Bacilli</taxon>
        <taxon>Bacillales</taxon>
        <taxon>Paenibacillaceae</taxon>
        <taxon>Insulibacter</taxon>
    </lineage>
</organism>
<evidence type="ECO:0000313" key="1">
    <source>
        <dbReference type="EMBL" id="GFR39353.1"/>
    </source>
</evidence>
<keyword evidence="2" id="KW-1185">Reference proteome</keyword>
<protein>
    <submittedName>
        <fullName evidence="1">Uncharacterized protein</fullName>
    </submittedName>
</protein>
<reference evidence="1" key="1">
    <citation type="submission" date="2020-08" db="EMBL/GenBank/DDBJ databases">
        <authorList>
            <person name="Uke A."/>
            <person name="Chhe C."/>
            <person name="Baramee S."/>
            <person name="Kosugi A."/>
        </authorList>
    </citation>
    <scope>NUCLEOTIDE SEQUENCE</scope>
    <source>
        <strain evidence="1">DA-C8</strain>
    </source>
</reference>
<dbReference type="EMBL" id="BMAQ01000042">
    <property type="protein sequence ID" value="GFR39353.1"/>
    <property type="molecule type" value="Genomic_DNA"/>
</dbReference>
<name>A0A916VGU0_9BACL</name>
<evidence type="ECO:0000313" key="2">
    <source>
        <dbReference type="Proteomes" id="UP000654993"/>
    </source>
</evidence>
<proteinExistence type="predicted"/>
<dbReference type="Proteomes" id="UP000654993">
    <property type="component" value="Unassembled WGS sequence"/>
</dbReference>
<comment type="caution">
    <text evidence="1">The sequence shown here is derived from an EMBL/GenBank/DDBJ whole genome shotgun (WGS) entry which is preliminary data.</text>
</comment>
<reference evidence="1" key="2">
    <citation type="journal article" date="2021" name="Data Brief">
        <title>Draft genome sequence data of the facultative, thermophilic, xylanolytic bacterium Paenibacillus sp. strain DA-C8.</title>
        <authorList>
            <person name="Chhe C."/>
            <person name="Uke A."/>
            <person name="Baramee S."/>
            <person name="Ungkulpasvich U."/>
            <person name="Tachaapaikoon C."/>
            <person name="Pason P."/>
            <person name="Waeonukul R."/>
            <person name="Ratanakhanokchai K."/>
            <person name="Kosugi A."/>
        </authorList>
    </citation>
    <scope>NUCLEOTIDE SEQUENCE</scope>
    <source>
        <strain evidence="1">DA-C8</strain>
    </source>
</reference>
<dbReference type="AlphaFoldDB" id="A0A916VGU0"/>
<gene>
    <name evidence="1" type="ORF">PRECH8_26490</name>
</gene>
<accession>A0A916VGU0</accession>
<sequence>MNVYDDGGRVVDFRNHGTLYNSVFHVEYSGKYYIELGPGTDTKGYVWIHEYIDDSSFQYTTQLRGSTQSIYSLKLSKDRTLWFSVVEEPDGIEYLYRYDNPSLSGYYITPWKSFEYTASSDLVFYVKAVHTSVLLDEGPMGKGWVHNYETHMAFQEDGSIKVYWSTNQANEFEAQDEQTLFIYLMKKLCL</sequence>